<keyword evidence="5 7" id="KW-1133">Transmembrane helix</keyword>
<comment type="subcellular location">
    <subcellularLocation>
        <location evidence="1">Cell membrane</location>
        <topology evidence="1">Multi-pass membrane protein</topology>
    </subcellularLocation>
</comment>
<evidence type="ECO:0000259" key="8">
    <source>
        <dbReference type="Pfam" id="PF04039"/>
    </source>
</evidence>
<comment type="similarity">
    <text evidence="2">Belongs to the CPA3 antiporters (TC 2.A.63) subunit B family.</text>
</comment>
<gene>
    <name evidence="9" type="ORF">AB5L97_03535</name>
</gene>
<feature type="transmembrane region" description="Helical" evidence="7">
    <location>
        <begin position="101"/>
        <end position="122"/>
    </location>
</feature>
<protein>
    <submittedName>
        <fullName evidence="9">MnhB domain-containing protein</fullName>
    </submittedName>
</protein>
<dbReference type="KEGG" id="spue:AB5L97_03535"/>
<evidence type="ECO:0000256" key="7">
    <source>
        <dbReference type="SAM" id="Phobius"/>
    </source>
</evidence>
<keyword evidence="3" id="KW-1003">Cell membrane</keyword>
<keyword evidence="6 7" id="KW-0472">Membrane</keyword>
<feature type="transmembrane region" description="Helical" evidence="7">
    <location>
        <begin position="134"/>
        <end position="151"/>
    </location>
</feature>
<name>A0AB39L4J7_9MICC</name>
<feature type="transmembrane region" description="Helical" evidence="7">
    <location>
        <begin position="72"/>
        <end position="89"/>
    </location>
</feature>
<dbReference type="PANTHER" id="PTHR33932:SF4">
    <property type="entry name" value="NA(+)_H(+) ANTIPORTER SUBUNIT B"/>
    <property type="match status" value="1"/>
</dbReference>
<feature type="transmembrane region" description="Helical" evidence="7">
    <location>
        <begin position="172"/>
        <end position="193"/>
    </location>
</feature>
<dbReference type="AlphaFoldDB" id="A0AB39L4J7"/>
<evidence type="ECO:0000256" key="4">
    <source>
        <dbReference type="ARBA" id="ARBA00022692"/>
    </source>
</evidence>
<evidence type="ECO:0000256" key="1">
    <source>
        <dbReference type="ARBA" id="ARBA00004651"/>
    </source>
</evidence>
<dbReference type="Pfam" id="PF04039">
    <property type="entry name" value="MnhB"/>
    <property type="match status" value="1"/>
</dbReference>
<dbReference type="EMBL" id="CP163302">
    <property type="protein sequence ID" value="XDP46103.1"/>
    <property type="molecule type" value="Genomic_DNA"/>
</dbReference>
<dbReference type="RefSeq" id="WP_369046486.1">
    <property type="nucleotide sequence ID" value="NZ_CP163302.1"/>
</dbReference>
<evidence type="ECO:0000256" key="5">
    <source>
        <dbReference type="ARBA" id="ARBA00022989"/>
    </source>
</evidence>
<keyword evidence="4 7" id="KW-0812">Transmembrane</keyword>
<evidence type="ECO:0000256" key="2">
    <source>
        <dbReference type="ARBA" id="ARBA00009425"/>
    </source>
</evidence>
<dbReference type="GO" id="GO:0005886">
    <property type="term" value="C:plasma membrane"/>
    <property type="evidence" value="ECO:0007669"/>
    <property type="project" value="UniProtKB-SubCell"/>
</dbReference>
<evidence type="ECO:0000256" key="3">
    <source>
        <dbReference type="ARBA" id="ARBA00022475"/>
    </source>
</evidence>
<sequence length="256" mass="26327">MSPRVRLVLLGVGLTAFEAILAVGILGLPAFGASAHPYRDLAVAGTFDHATANAVASINFDQRGFDTFGEETILFCAVVGVAALLRPVHRERRRTVSSGGIILESTSLLVYLLFPLTLVLGVDVVTHGAITPGGGFQGGIILATGIHLLYVGGRYRLLRQLRPVDWFEHGEAAGVVLFGAIGLAAAALGGGLFANVVPAGTLGDLVSAGTVPLFNLAVGIAVASSVVVLLASFLDQTLAIRAAPNPPQDNEAEDAA</sequence>
<feature type="domain" description="Na+/H+ antiporter MnhB subunit-related protein" evidence="8">
    <location>
        <begin position="108"/>
        <end position="227"/>
    </location>
</feature>
<evidence type="ECO:0000313" key="9">
    <source>
        <dbReference type="EMBL" id="XDP46103.1"/>
    </source>
</evidence>
<organism evidence="9">
    <name type="scientific">Sinomonas puerhi</name>
    <dbReference type="NCBI Taxonomy" id="3238584"/>
    <lineage>
        <taxon>Bacteria</taxon>
        <taxon>Bacillati</taxon>
        <taxon>Actinomycetota</taxon>
        <taxon>Actinomycetes</taxon>
        <taxon>Micrococcales</taxon>
        <taxon>Micrococcaceae</taxon>
        <taxon>Sinomonas</taxon>
    </lineage>
</organism>
<feature type="transmembrane region" description="Helical" evidence="7">
    <location>
        <begin position="213"/>
        <end position="234"/>
    </location>
</feature>
<dbReference type="InterPro" id="IPR007182">
    <property type="entry name" value="MnhB"/>
</dbReference>
<accession>A0AB39L4J7</accession>
<dbReference type="InterPro" id="IPR050622">
    <property type="entry name" value="CPA3_antiporter_subunitB"/>
</dbReference>
<reference evidence="9" key="1">
    <citation type="submission" date="2024-07" db="EMBL/GenBank/DDBJ databases">
        <authorList>
            <person name="fu j."/>
        </authorList>
    </citation>
    <scope>NUCLEOTIDE SEQUENCE</scope>
    <source>
        <strain evidence="9">P10A9</strain>
    </source>
</reference>
<evidence type="ECO:0000256" key="6">
    <source>
        <dbReference type="ARBA" id="ARBA00023136"/>
    </source>
</evidence>
<proteinExistence type="inferred from homology"/>
<dbReference type="PANTHER" id="PTHR33932">
    <property type="entry name" value="NA(+)/H(+) ANTIPORTER SUBUNIT B"/>
    <property type="match status" value="1"/>
</dbReference>